<organism evidence="11 12">
    <name type="scientific">Littorina saxatilis</name>
    <dbReference type="NCBI Taxonomy" id="31220"/>
    <lineage>
        <taxon>Eukaryota</taxon>
        <taxon>Metazoa</taxon>
        <taxon>Spiralia</taxon>
        <taxon>Lophotrochozoa</taxon>
        <taxon>Mollusca</taxon>
        <taxon>Gastropoda</taxon>
        <taxon>Caenogastropoda</taxon>
        <taxon>Littorinimorpha</taxon>
        <taxon>Littorinoidea</taxon>
        <taxon>Littorinidae</taxon>
        <taxon>Littorina</taxon>
    </lineage>
</organism>
<reference evidence="11 12" key="1">
    <citation type="submission" date="2024-02" db="EMBL/GenBank/DDBJ databases">
        <title>Chromosome-scale genome assembly of the rough periwinkle Littorina saxatilis.</title>
        <authorList>
            <person name="De Jode A."/>
            <person name="Faria R."/>
            <person name="Formenti G."/>
            <person name="Sims Y."/>
            <person name="Smith T.P."/>
            <person name="Tracey A."/>
            <person name="Wood J.M.D."/>
            <person name="Zagrodzka Z.B."/>
            <person name="Johannesson K."/>
            <person name="Butlin R.K."/>
            <person name="Leder E.H."/>
        </authorList>
    </citation>
    <scope>NUCLEOTIDE SEQUENCE [LARGE SCALE GENOMIC DNA]</scope>
    <source>
        <strain evidence="11">Snail1</strain>
        <tissue evidence="11">Muscle</tissue>
    </source>
</reference>
<keyword evidence="4 8" id="KW-0862">Zinc</keyword>
<feature type="binding site" evidence="8">
    <location>
        <position position="194"/>
    </location>
    <ligand>
        <name>Zn(2+)</name>
        <dbReference type="ChEBI" id="CHEBI:29105"/>
        <note>catalytic</note>
    </ligand>
</feature>
<comment type="caution">
    <text evidence="11">The sequence shown here is derived from an EMBL/GenBank/DDBJ whole genome shotgun (WGS) entry which is preliminary data.</text>
</comment>
<evidence type="ECO:0000256" key="8">
    <source>
        <dbReference type="PROSITE-ProRule" id="PRU00276"/>
    </source>
</evidence>
<keyword evidence="5" id="KW-0482">Metalloprotease</keyword>
<evidence type="ECO:0000256" key="7">
    <source>
        <dbReference type="ARBA" id="ARBA00023180"/>
    </source>
</evidence>
<dbReference type="Pfam" id="PF13688">
    <property type="entry name" value="Reprolysin_5"/>
    <property type="match status" value="1"/>
</dbReference>
<keyword evidence="9" id="KW-0732">Signal</keyword>
<evidence type="ECO:0000256" key="1">
    <source>
        <dbReference type="ARBA" id="ARBA00022670"/>
    </source>
</evidence>
<dbReference type="GO" id="GO:0006508">
    <property type="term" value="P:proteolysis"/>
    <property type="evidence" value="ECO:0007669"/>
    <property type="project" value="UniProtKB-KW"/>
</dbReference>
<keyword evidence="1" id="KW-0645">Protease</keyword>
<evidence type="ECO:0000256" key="6">
    <source>
        <dbReference type="ARBA" id="ARBA00023157"/>
    </source>
</evidence>
<feature type="domain" description="Peptidase M12B" evidence="10">
    <location>
        <begin position="34"/>
        <end position="233"/>
    </location>
</feature>
<feature type="active site" evidence="8">
    <location>
        <position position="191"/>
    </location>
</feature>
<dbReference type="InterPro" id="IPR024079">
    <property type="entry name" value="MetalloPept_cat_dom_sf"/>
</dbReference>
<gene>
    <name evidence="11" type="ORF">V1264_012244</name>
</gene>
<dbReference type="InterPro" id="IPR001590">
    <property type="entry name" value="Peptidase_M12B"/>
</dbReference>
<dbReference type="EMBL" id="JBAMIC010000002">
    <property type="protein sequence ID" value="KAK7112862.1"/>
    <property type="molecule type" value="Genomic_DNA"/>
</dbReference>
<evidence type="ECO:0000313" key="11">
    <source>
        <dbReference type="EMBL" id="KAK7112862.1"/>
    </source>
</evidence>
<proteinExistence type="predicted"/>
<feature type="chain" id="PRO_5042959002" description="Peptidase M12B domain-containing protein" evidence="9">
    <location>
        <begin position="26"/>
        <end position="437"/>
    </location>
</feature>
<dbReference type="Gene3D" id="3.40.390.10">
    <property type="entry name" value="Collagenase (Catalytic Domain)"/>
    <property type="match status" value="1"/>
</dbReference>
<accession>A0AAN9GLE3</accession>
<dbReference type="Gene3D" id="3.40.1620.60">
    <property type="match status" value="1"/>
</dbReference>
<dbReference type="Proteomes" id="UP001374579">
    <property type="component" value="Unassembled WGS sequence"/>
</dbReference>
<evidence type="ECO:0000256" key="2">
    <source>
        <dbReference type="ARBA" id="ARBA00022723"/>
    </source>
</evidence>
<keyword evidence="2 8" id="KW-0479">Metal-binding</keyword>
<keyword evidence="12" id="KW-1185">Reference proteome</keyword>
<dbReference type="Pfam" id="PF17771">
    <property type="entry name" value="ADAMTS_CR_2"/>
    <property type="match status" value="1"/>
</dbReference>
<dbReference type="PANTHER" id="PTHR11905">
    <property type="entry name" value="ADAM A DISINTEGRIN AND METALLOPROTEASE DOMAIN"/>
    <property type="match status" value="1"/>
</dbReference>
<dbReference type="PROSITE" id="PS50215">
    <property type="entry name" value="ADAM_MEPRO"/>
    <property type="match status" value="1"/>
</dbReference>
<feature type="binding site" evidence="8">
    <location>
        <position position="200"/>
    </location>
    <ligand>
        <name>Zn(2+)</name>
        <dbReference type="ChEBI" id="CHEBI:29105"/>
        <note>catalytic</note>
    </ligand>
</feature>
<name>A0AAN9GLE3_9CAEN</name>
<feature type="binding site" evidence="8">
    <location>
        <position position="190"/>
    </location>
    <ligand>
        <name>Zn(2+)</name>
        <dbReference type="ChEBI" id="CHEBI:29105"/>
        <note>catalytic</note>
    </ligand>
</feature>
<protein>
    <recommendedName>
        <fullName evidence="10">Peptidase M12B domain-containing protein</fullName>
    </recommendedName>
</protein>
<dbReference type="GO" id="GO:0004222">
    <property type="term" value="F:metalloendopeptidase activity"/>
    <property type="evidence" value="ECO:0007669"/>
    <property type="project" value="InterPro"/>
</dbReference>
<evidence type="ECO:0000256" key="5">
    <source>
        <dbReference type="ARBA" id="ARBA00023049"/>
    </source>
</evidence>
<dbReference type="PANTHER" id="PTHR11905:SF159">
    <property type="entry name" value="ADAM METALLOPROTEASE"/>
    <property type="match status" value="1"/>
</dbReference>
<dbReference type="InterPro" id="IPR041645">
    <property type="entry name" value="ADAMTS_CR_2"/>
</dbReference>
<comment type="caution">
    <text evidence="8">Lacks conserved residue(s) required for the propagation of feature annotation.</text>
</comment>
<evidence type="ECO:0000256" key="9">
    <source>
        <dbReference type="SAM" id="SignalP"/>
    </source>
</evidence>
<sequence>MVFKSITVVFCAVEFLFLFVRFSDTSVVDSSKQYSVEILVVVDPKAHQQWYSTVGGYTHSARMLNTQAVINQYVSALFAGMNVVLSSLKKYGIRLDVRILDIVQAETLVTPSKERTVVQGNVAIQEFAYWLRNNRYSGFDHAMLLTGFTVAAGTNTKAEGIAYMGSMCSESSISVVECKPSQNAALTAVHELGHSLNASHDGEYNCCNRTSSYVMSSVRSGTSPSRWVFSICSACSIKRQMGALIRENDCLSPNQTSTRAVRSPYLGQLYSPDQICQMSFGHGSYVCRSMYRDAEDYSKLCQTIWCSAGGTNCTTVVGTDGTVCGHGKRCLAGTCVYFTDGPTDVSDSCPLGDSPGPVSRGNTCSDVISASTRNCLTSYFHNACCRSCEALYTGNPACPYGDAASTCSLYHCLWGYADQCCATCSGQPTAEPTTDPY</sequence>
<dbReference type="SUPFAM" id="SSF55486">
    <property type="entry name" value="Metalloproteases ('zincins'), catalytic domain"/>
    <property type="match status" value="1"/>
</dbReference>
<keyword evidence="3" id="KW-0378">Hydrolase</keyword>
<feature type="signal peptide" evidence="9">
    <location>
        <begin position="1"/>
        <end position="25"/>
    </location>
</feature>
<dbReference type="GO" id="GO:0046872">
    <property type="term" value="F:metal ion binding"/>
    <property type="evidence" value="ECO:0007669"/>
    <property type="project" value="UniProtKB-KW"/>
</dbReference>
<evidence type="ECO:0000256" key="4">
    <source>
        <dbReference type="ARBA" id="ARBA00022833"/>
    </source>
</evidence>
<evidence type="ECO:0000256" key="3">
    <source>
        <dbReference type="ARBA" id="ARBA00022801"/>
    </source>
</evidence>
<evidence type="ECO:0000313" key="12">
    <source>
        <dbReference type="Proteomes" id="UP001374579"/>
    </source>
</evidence>
<keyword evidence="6" id="KW-1015">Disulfide bond</keyword>
<evidence type="ECO:0000259" key="10">
    <source>
        <dbReference type="PROSITE" id="PS50215"/>
    </source>
</evidence>
<keyword evidence="7" id="KW-0325">Glycoprotein</keyword>
<dbReference type="AlphaFoldDB" id="A0AAN9GLE3"/>